<dbReference type="RefSeq" id="WP_034103452.1">
    <property type="nucleotide sequence ID" value="NZ_FOVV01000018.1"/>
</dbReference>
<feature type="region of interest" description="Disordered" evidence="1">
    <location>
        <begin position="1"/>
        <end position="22"/>
    </location>
</feature>
<evidence type="ECO:0000313" key="2">
    <source>
        <dbReference type="EMBL" id="SFO42984.1"/>
    </source>
</evidence>
<gene>
    <name evidence="2" type="ORF">SAMN05444065_11840</name>
</gene>
<sequence>MSTTTSHATGAKKKKKNQPAPPELVKAVGALFDIAAKAPPPLQLQAMTRDKLYEMLVLARLLRVFRRAHPKGSIIHRPPSKGGKTSEVVVASKPALADRKRFSHFDLLDAAGQLVGEAWSSVEFESLSWAHNGGAPGKAPRQARHELDVCVLEPGAGERPSHLQVFAGISCKDVRSSSKENVREALGLRRETAFLQTPVQSLAPWLVTEVPAEPSAPILLISSDVGVRKYSSPVDALGVYVRFVRRPWEAEV</sequence>
<accession>A0AB38BZE6</accession>
<proteinExistence type="predicted"/>
<dbReference type="AlphaFoldDB" id="A0AB38BZE6"/>
<protein>
    <submittedName>
        <fullName evidence="2">Uncharacterized protein</fullName>
    </submittedName>
</protein>
<dbReference type="Proteomes" id="UP000183083">
    <property type="component" value="Unassembled WGS sequence"/>
</dbReference>
<evidence type="ECO:0000313" key="3">
    <source>
        <dbReference type="Proteomes" id="UP000183083"/>
    </source>
</evidence>
<dbReference type="EMBL" id="FOVV01000018">
    <property type="protein sequence ID" value="SFO42984.1"/>
    <property type="molecule type" value="Genomic_DNA"/>
</dbReference>
<organism evidence="2 3">
    <name type="scientific">Pseudomonas syringae</name>
    <dbReference type="NCBI Taxonomy" id="317"/>
    <lineage>
        <taxon>Bacteria</taxon>
        <taxon>Pseudomonadati</taxon>
        <taxon>Pseudomonadota</taxon>
        <taxon>Gammaproteobacteria</taxon>
        <taxon>Pseudomonadales</taxon>
        <taxon>Pseudomonadaceae</taxon>
        <taxon>Pseudomonas</taxon>
    </lineage>
</organism>
<evidence type="ECO:0000256" key="1">
    <source>
        <dbReference type="SAM" id="MobiDB-lite"/>
    </source>
</evidence>
<comment type="caution">
    <text evidence="2">The sequence shown here is derived from an EMBL/GenBank/DDBJ whole genome shotgun (WGS) entry which is preliminary data.</text>
</comment>
<reference evidence="2 3" key="1">
    <citation type="submission" date="2016-10" db="EMBL/GenBank/DDBJ databases">
        <authorList>
            <person name="Varghese N."/>
            <person name="Submissions S."/>
        </authorList>
    </citation>
    <scope>NUCLEOTIDE SEQUENCE [LARGE SCALE GENOMIC DNA]</scope>
    <source>
        <strain evidence="2 3">BS0292</strain>
    </source>
</reference>
<name>A0AB38BZE6_PSESX</name>